<organism evidence="1 2">
    <name type="scientific">Marasmius oreades</name>
    <name type="common">fairy-ring Marasmius</name>
    <dbReference type="NCBI Taxonomy" id="181124"/>
    <lineage>
        <taxon>Eukaryota</taxon>
        <taxon>Fungi</taxon>
        <taxon>Dikarya</taxon>
        <taxon>Basidiomycota</taxon>
        <taxon>Agaricomycotina</taxon>
        <taxon>Agaricomycetes</taxon>
        <taxon>Agaricomycetidae</taxon>
        <taxon>Agaricales</taxon>
        <taxon>Marasmiineae</taxon>
        <taxon>Marasmiaceae</taxon>
        <taxon>Marasmius</taxon>
    </lineage>
</organism>
<dbReference type="KEGG" id="more:E1B28_009546"/>
<name>A0A9P7RVZ5_9AGAR</name>
<sequence length="593" mass="68968">MASNPVLGSLGIFSVEMIQQIALEVHNLSRQSMFALLRVNKSFYSIIRPLAFREVRFDMTETLQGSPATPETRDLKQLETLLYEIDSSHSTFFNCVRRVTVISQGSVYPGYSRAERDWRVQSSITERFSYWNEYMQQRWSTFVSIIDRVCNLHDITFDCLEPVPITLLEVLHKRHPSSRLHVRNWSPSLHLPLRAEIDFDSKDLYDLALAKSSCLYSVETVGRWQNGYVLSTFYDVCFERMVSLAPNLQQVNYKLSGHDDTDVRLGVSPGPAMVEKYEVPTLIVLEGLARNKPVRKKWTSLSWNALTFDRFRRLCRFVDFSHLERLKLGSFWNKDILEYATERQIFAGLKELSLRVPDTRVVQPYNPSEDVITKSTISDFVCSCGPLESLSIVDYYDYLDVFSVILTHRETLQSLSLHEVEHSSKPRPMLSVEDIEAIIHMVPHLKNLELDINRGEREVEAEILEVIESAPSLETLTIYYDLGLRHAFWDINLMDADAKKDRERLNRRYRSVDERFGRQIWDALHSGSLRSSLDGIGRLTLYIGEPSRENGFWERFWRHEYTTKQKIEVRRDYETGCCWKCDVVVTVEGPRNV</sequence>
<comment type="caution">
    <text evidence="1">The sequence shown here is derived from an EMBL/GenBank/DDBJ whole genome shotgun (WGS) entry which is preliminary data.</text>
</comment>
<reference evidence="1" key="1">
    <citation type="journal article" date="2021" name="Genome Biol. Evol.">
        <title>The assembled and annotated genome of the fairy-ring fungus Marasmius oreades.</title>
        <authorList>
            <person name="Hiltunen M."/>
            <person name="Ament-Velasquez S.L."/>
            <person name="Johannesson H."/>
        </authorList>
    </citation>
    <scope>NUCLEOTIDE SEQUENCE</scope>
    <source>
        <strain evidence="1">03SP1</strain>
    </source>
</reference>
<accession>A0A9P7RVZ5</accession>
<dbReference type="SUPFAM" id="SSF52047">
    <property type="entry name" value="RNI-like"/>
    <property type="match status" value="1"/>
</dbReference>
<dbReference type="GeneID" id="66078622"/>
<keyword evidence="2" id="KW-1185">Reference proteome</keyword>
<dbReference type="AlphaFoldDB" id="A0A9P7RVZ5"/>
<gene>
    <name evidence="1" type="ORF">E1B28_009546</name>
</gene>
<dbReference type="Gene3D" id="3.80.10.10">
    <property type="entry name" value="Ribonuclease Inhibitor"/>
    <property type="match status" value="1"/>
</dbReference>
<dbReference type="RefSeq" id="XP_043006897.1">
    <property type="nucleotide sequence ID" value="XM_043154442.1"/>
</dbReference>
<evidence type="ECO:0000313" key="1">
    <source>
        <dbReference type="EMBL" id="KAG7090427.1"/>
    </source>
</evidence>
<dbReference type="EMBL" id="CM032186">
    <property type="protein sequence ID" value="KAG7090427.1"/>
    <property type="molecule type" value="Genomic_DNA"/>
</dbReference>
<evidence type="ECO:0000313" key="2">
    <source>
        <dbReference type="Proteomes" id="UP001049176"/>
    </source>
</evidence>
<dbReference type="OrthoDB" id="3945550at2759"/>
<proteinExistence type="predicted"/>
<protein>
    <submittedName>
        <fullName evidence="1">Uncharacterized protein</fullName>
    </submittedName>
</protein>
<dbReference type="Proteomes" id="UP001049176">
    <property type="component" value="Chromosome 6"/>
</dbReference>
<dbReference type="InterPro" id="IPR032675">
    <property type="entry name" value="LRR_dom_sf"/>
</dbReference>